<protein>
    <submittedName>
        <fullName evidence="1">Subtilase-type protease inhibitor</fullName>
    </submittedName>
</protein>
<proteinExistence type="predicted"/>
<reference evidence="1" key="1">
    <citation type="journal article" date="2024" name="J. Gen. Virol.">
        <title>Novel phages of Pseudomonas syringae unveil numerous potential auxiliary metabolic genes.</title>
        <authorList>
            <person name="Feltin C."/>
            <person name="Garneau J.R."/>
            <person name="Morris C.E."/>
            <person name="Berard A."/>
            <person name="Torres-Barcelo C."/>
        </authorList>
    </citation>
    <scope>NUCLEOTIDE SEQUENCE</scope>
</reference>
<evidence type="ECO:0000313" key="1">
    <source>
        <dbReference type="EMBL" id="XAI70556.1"/>
    </source>
</evidence>
<sequence length="55" mass="6087">MSSFQPTPLFTRSLNRTMQQVCDICGRARGGTHPINHEKCSKIRKARGFAPGVAQ</sequence>
<keyword evidence="1" id="KW-0646">Protease inhibitor</keyword>
<organism evidence="1">
    <name type="scientific">Pseudomonas phage Touem01</name>
    <dbReference type="NCBI Taxonomy" id="3138548"/>
    <lineage>
        <taxon>Viruses</taxon>
    </lineage>
</organism>
<accession>A0AAU6W1K2</accession>
<gene>
    <name evidence="1" type="primary">sti</name>
    <name evidence="1" type="ORF">Touem01_00027</name>
</gene>
<dbReference type="EMBL" id="PP179325">
    <property type="protein sequence ID" value="XAI70556.1"/>
    <property type="molecule type" value="Genomic_DNA"/>
</dbReference>
<dbReference type="GO" id="GO:0030414">
    <property type="term" value="F:peptidase inhibitor activity"/>
    <property type="evidence" value="ECO:0007669"/>
    <property type="project" value="UniProtKB-KW"/>
</dbReference>
<name>A0AAU6W1K2_9VIRU</name>